<evidence type="ECO:0000313" key="6">
    <source>
        <dbReference type="EMBL" id="RZB48840.1"/>
    </source>
</evidence>
<accession>A0A445FJ38</accession>
<sequence length="319" mass="35351">MAGIRMIDIAVNFTDGMFKGIYHGKQCHVSDIATVLNRAWAAGVTRIIVTGGSLEESREALAIAETDGRLFCTVGVHPTRCKEFEESGDPEKHFQALLSLAKEGIQKGKVVAIGECGLDYDRLHFCPAEIQKKYFEKQFELAYITKLPMFLHMRAAAADFCEIVEKNKDRFTAGVTHSFTGSMDDCIKLLSFDKMYIGINGCSLKTTENLDVVKGIPVERMMIETDSPYCEIKNTHAGIGFVKSTWPSKKKEKYDQECIVKGRNEPCLVKQVLEVVAGCKGINDVSNLSRTLYHNTCRIFFPHDLDSAADALLAGGNST</sequence>
<feature type="binding site" evidence="5">
    <location>
        <position position="115"/>
    </location>
    <ligand>
        <name>a divalent metal cation</name>
        <dbReference type="ChEBI" id="CHEBI:60240"/>
        <label>1</label>
    </ligand>
</feature>
<evidence type="ECO:0000256" key="2">
    <source>
        <dbReference type="ARBA" id="ARBA00022722"/>
    </source>
</evidence>
<dbReference type="PANTHER" id="PTHR10060:SF15">
    <property type="entry name" value="DEOXYRIBONUCLEASE TATDN1"/>
    <property type="match status" value="1"/>
</dbReference>
<dbReference type="AlphaFoldDB" id="A0A445FJ38"/>
<dbReference type="InterPro" id="IPR050891">
    <property type="entry name" value="TatD-type_Hydrolase"/>
</dbReference>
<gene>
    <name evidence="6" type="ORF">D0Y65_052045</name>
</gene>
<comment type="caution">
    <text evidence="6">The sequence shown here is derived from an EMBL/GenBank/DDBJ whole genome shotgun (WGS) entry which is preliminary data.</text>
</comment>
<dbReference type="GO" id="GO:0005829">
    <property type="term" value="C:cytosol"/>
    <property type="evidence" value="ECO:0007669"/>
    <property type="project" value="TreeGrafter"/>
</dbReference>
<dbReference type="Proteomes" id="UP000289340">
    <property type="component" value="Chromosome 19"/>
</dbReference>
<evidence type="ECO:0000256" key="4">
    <source>
        <dbReference type="ARBA" id="ARBA00022801"/>
    </source>
</evidence>
<dbReference type="FunFam" id="3.20.20.140:FF:000040">
    <property type="entry name" value="Putative tatD related deoxyribonuclease"/>
    <property type="match status" value="1"/>
</dbReference>
<dbReference type="Pfam" id="PF01026">
    <property type="entry name" value="TatD_DNase"/>
    <property type="match status" value="1"/>
</dbReference>
<keyword evidence="3 5" id="KW-0479">Metal-binding</keyword>
<dbReference type="PIRSF" id="PIRSF005902">
    <property type="entry name" value="DNase_TatD"/>
    <property type="match status" value="1"/>
</dbReference>
<dbReference type="Gene3D" id="3.20.20.140">
    <property type="entry name" value="Metal-dependent hydrolases"/>
    <property type="match status" value="1"/>
</dbReference>
<feature type="binding site" evidence="5">
    <location>
        <position position="177"/>
    </location>
    <ligand>
        <name>a divalent metal cation</name>
        <dbReference type="ChEBI" id="CHEBI:60240"/>
        <label>2</label>
    </ligand>
</feature>
<evidence type="ECO:0000256" key="1">
    <source>
        <dbReference type="ARBA" id="ARBA00009275"/>
    </source>
</evidence>
<organism evidence="6 7">
    <name type="scientific">Glycine soja</name>
    <name type="common">Wild soybean</name>
    <dbReference type="NCBI Taxonomy" id="3848"/>
    <lineage>
        <taxon>Eukaryota</taxon>
        <taxon>Viridiplantae</taxon>
        <taxon>Streptophyta</taxon>
        <taxon>Embryophyta</taxon>
        <taxon>Tracheophyta</taxon>
        <taxon>Spermatophyta</taxon>
        <taxon>Magnoliopsida</taxon>
        <taxon>eudicotyledons</taxon>
        <taxon>Gunneridae</taxon>
        <taxon>Pentapetalae</taxon>
        <taxon>rosids</taxon>
        <taxon>fabids</taxon>
        <taxon>Fabales</taxon>
        <taxon>Fabaceae</taxon>
        <taxon>Papilionoideae</taxon>
        <taxon>50 kb inversion clade</taxon>
        <taxon>NPAAA clade</taxon>
        <taxon>indigoferoid/millettioid clade</taxon>
        <taxon>Phaseoleae</taxon>
        <taxon>Glycine</taxon>
        <taxon>Glycine subgen. Soja</taxon>
    </lineage>
</organism>
<keyword evidence="2" id="KW-0540">Nuclease</keyword>
<dbReference type="EMBL" id="QZWG01000019">
    <property type="protein sequence ID" value="RZB48840.1"/>
    <property type="molecule type" value="Genomic_DNA"/>
</dbReference>
<dbReference type="Gramene" id="XM_028362244.1">
    <property type="protein sequence ID" value="XP_028218045.1"/>
    <property type="gene ID" value="LOC114400004"/>
</dbReference>
<evidence type="ECO:0000256" key="5">
    <source>
        <dbReference type="PIRSR" id="PIRSR005902-1"/>
    </source>
</evidence>
<reference evidence="6 7" key="1">
    <citation type="submission" date="2018-09" db="EMBL/GenBank/DDBJ databases">
        <title>A high-quality reference genome of wild soybean provides a powerful tool to mine soybean genomes.</title>
        <authorList>
            <person name="Xie M."/>
            <person name="Chung C.Y.L."/>
            <person name="Li M.-W."/>
            <person name="Wong F.-L."/>
            <person name="Chan T.-F."/>
            <person name="Lam H.-M."/>
        </authorList>
    </citation>
    <scope>NUCLEOTIDE SEQUENCE [LARGE SCALE GENOMIC DNA]</scope>
    <source>
        <strain evidence="7">cv. W05</strain>
        <tissue evidence="6">Hypocotyl of etiolated seedlings</tissue>
    </source>
</reference>
<keyword evidence="4" id="KW-0378">Hydrolase</keyword>
<dbReference type="PANTHER" id="PTHR10060">
    <property type="entry name" value="TATD FAMILY DEOXYRIBONUCLEASE"/>
    <property type="match status" value="1"/>
</dbReference>
<protein>
    <submittedName>
        <fullName evidence="6">Putative deoxyribonuclease TATDN1</fullName>
    </submittedName>
</protein>
<dbReference type="CDD" id="cd01310">
    <property type="entry name" value="TatD_DNAse"/>
    <property type="match status" value="1"/>
</dbReference>
<dbReference type="GO" id="GO:0046872">
    <property type="term" value="F:metal ion binding"/>
    <property type="evidence" value="ECO:0007669"/>
    <property type="project" value="UniProtKB-KW"/>
</dbReference>
<feature type="binding site" evidence="5">
    <location>
        <position position="152"/>
    </location>
    <ligand>
        <name>a divalent metal cation</name>
        <dbReference type="ChEBI" id="CHEBI:60240"/>
        <label>2</label>
    </ligand>
</feature>
<evidence type="ECO:0000256" key="3">
    <source>
        <dbReference type="ARBA" id="ARBA00022723"/>
    </source>
</evidence>
<dbReference type="GO" id="GO:0008296">
    <property type="term" value="F:3'-5'-DNA exonuclease activity"/>
    <property type="evidence" value="ECO:0007669"/>
    <property type="project" value="TreeGrafter"/>
</dbReference>
<proteinExistence type="inferred from homology"/>
<dbReference type="InterPro" id="IPR032466">
    <property type="entry name" value="Metal_Hydrolase"/>
</dbReference>
<dbReference type="InterPro" id="IPR001130">
    <property type="entry name" value="TatD-like"/>
</dbReference>
<dbReference type="SUPFAM" id="SSF51556">
    <property type="entry name" value="Metallo-dependent hydrolases"/>
    <property type="match status" value="1"/>
</dbReference>
<comment type="similarity">
    <text evidence="1">Belongs to the metallo-dependent hydrolases superfamily. TatD-type hydrolase family.</text>
</comment>
<evidence type="ECO:0000313" key="7">
    <source>
        <dbReference type="Proteomes" id="UP000289340"/>
    </source>
</evidence>
<feature type="binding site" evidence="5">
    <location>
        <position position="28"/>
    </location>
    <ligand>
        <name>a divalent metal cation</name>
        <dbReference type="ChEBI" id="CHEBI:60240"/>
        <label>1</label>
    </ligand>
</feature>
<dbReference type="SMR" id="A0A445FJ38"/>
<keyword evidence="7" id="KW-1185">Reference proteome</keyword>
<feature type="binding site" evidence="5">
    <location>
        <position position="226"/>
    </location>
    <ligand>
        <name>a divalent metal cation</name>
        <dbReference type="ChEBI" id="CHEBI:60240"/>
        <label>1</label>
    </ligand>
</feature>
<name>A0A445FJ38_GLYSO</name>